<dbReference type="PANTHER" id="PTHR48191">
    <property type="entry name" value="PROTEIN HHL1 CHLOROPLASTIC"/>
    <property type="match status" value="1"/>
</dbReference>
<dbReference type="OrthoDB" id="5077at2759"/>
<accession>K0TK99</accession>
<reference evidence="2 3" key="1">
    <citation type="journal article" date="2012" name="Genome Biol.">
        <title>Genome and low-iron response of an oceanic diatom adapted to chronic iron limitation.</title>
        <authorList>
            <person name="Lommer M."/>
            <person name="Specht M."/>
            <person name="Roy A.S."/>
            <person name="Kraemer L."/>
            <person name="Andreson R."/>
            <person name="Gutowska M.A."/>
            <person name="Wolf J."/>
            <person name="Bergner S.V."/>
            <person name="Schilhabel M.B."/>
            <person name="Klostermeier U.C."/>
            <person name="Beiko R.G."/>
            <person name="Rosenstiel P."/>
            <person name="Hippler M."/>
            <person name="Laroche J."/>
        </authorList>
    </citation>
    <scope>NUCLEOTIDE SEQUENCE [LARGE SCALE GENOMIC DNA]</scope>
    <source>
        <strain evidence="2 3">CCMP1005</strain>
    </source>
</reference>
<name>K0TK99_THAOC</name>
<organism evidence="2 3">
    <name type="scientific">Thalassiosira oceanica</name>
    <name type="common">Marine diatom</name>
    <dbReference type="NCBI Taxonomy" id="159749"/>
    <lineage>
        <taxon>Eukaryota</taxon>
        <taxon>Sar</taxon>
        <taxon>Stramenopiles</taxon>
        <taxon>Ochrophyta</taxon>
        <taxon>Bacillariophyta</taxon>
        <taxon>Coscinodiscophyceae</taxon>
        <taxon>Thalassiosirophycidae</taxon>
        <taxon>Thalassiosirales</taxon>
        <taxon>Thalassiosiraceae</taxon>
        <taxon>Thalassiosira</taxon>
    </lineage>
</organism>
<protein>
    <submittedName>
        <fullName evidence="2">Uncharacterized protein</fullName>
    </submittedName>
</protein>
<proteinExistence type="predicted"/>
<dbReference type="eggNOG" id="ENOG502S7SE">
    <property type="taxonomic scope" value="Eukaryota"/>
</dbReference>
<dbReference type="InterPro" id="IPR045388">
    <property type="entry name" value="HHL1-like"/>
</dbReference>
<feature type="signal peptide" evidence="1">
    <location>
        <begin position="1"/>
        <end position="17"/>
    </location>
</feature>
<dbReference type="Pfam" id="PF20133">
    <property type="entry name" value="HHL1-like"/>
    <property type="match status" value="1"/>
</dbReference>
<sequence>MFRTLLILPLLLSASAAYTLPQRASSFAGRSVTVGAASTQQRHGTSATLEMKKGKSNVPPAMRNQYKKSQEMEAYRQQMMDSQVGSVSTNLQTSKARNQATKDGRRRFAGVQPVRSNATEECKSRRLGLDRLDKTSHWPNCNNWRLSARGTDNEKMWYPCGSFKGDDKSAALCQSYAADGLFSGISKNQLDAGVGGSLFRDKDRLIETVVRGYPQLRKDRNDLEFGYKLSYEGLSKEQEKISVVEVKEQKGLFQGLFGN</sequence>
<dbReference type="OMA" id="QQMMDSQ"/>
<dbReference type="EMBL" id="AGNL01007685">
    <property type="protein sequence ID" value="EJK71072.1"/>
    <property type="molecule type" value="Genomic_DNA"/>
</dbReference>
<keyword evidence="1" id="KW-0732">Signal</keyword>
<evidence type="ECO:0000313" key="2">
    <source>
        <dbReference type="EMBL" id="EJK71072.1"/>
    </source>
</evidence>
<comment type="caution">
    <text evidence="2">The sequence shown here is derived from an EMBL/GenBank/DDBJ whole genome shotgun (WGS) entry which is preliminary data.</text>
</comment>
<evidence type="ECO:0000256" key="1">
    <source>
        <dbReference type="SAM" id="SignalP"/>
    </source>
</evidence>
<gene>
    <name evidence="2" type="ORF">THAOC_07522</name>
</gene>
<dbReference type="AlphaFoldDB" id="K0TK99"/>
<dbReference type="PANTHER" id="PTHR48191:SF2">
    <property type="entry name" value="PROTEIN HHL1, CHLOROPLASTIC"/>
    <property type="match status" value="1"/>
</dbReference>
<evidence type="ECO:0000313" key="3">
    <source>
        <dbReference type="Proteomes" id="UP000266841"/>
    </source>
</evidence>
<keyword evidence="3" id="KW-1185">Reference proteome</keyword>
<feature type="chain" id="PRO_5003841177" evidence="1">
    <location>
        <begin position="18"/>
        <end position="259"/>
    </location>
</feature>
<dbReference type="Proteomes" id="UP000266841">
    <property type="component" value="Unassembled WGS sequence"/>
</dbReference>